<evidence type="ECO:0000256" key="3">
    <source>
        <dbReference type="ARBA" id="ARBA00022723"/>
    </source>
</evidence>
<dbReference type="eggNOG" id="COG0277">
    <property type="taxonomic scope" value="Bacteria"/>
</dbReference>
<dbReference type="InterPro" id="IPR004017">
    <property type="entry name" value="Cys_rich_dom"/>
</dbReference>
<dbReference type="Pfam" id="PF02754">
    <property type="entry name" value="CCG"/>
    <property type="match status" value="1"/>
</dbReference>
<dbReference type="RefSeq" id="WP_009152761.1">
    <property type="nucleotide sequence ID" value="NZ_CM001439.1"/>
</dbReference>
<evidence type="ECO:0000256" key="4">
    <source>
        <dbReference type="ARBA" id="ARBA00022827"/>
    </source>
</evidence>
<sequence>MAATPAHALREVPDKTDTAVPGPPRGRTRIDVRGLERALRDSVEGEVRFDTGSRAMYATDASNFRQVPIGVVIPKTLDDVVATHQVCHRFAAPVLNRGGGTSLSGETVNYAVVMDHTKYLTGIGEFDPQARRVTCEPGVINEQLNKFTGKQDLVFGPDPSSHSRCAIGGNIGNNSCGIHSVQSQLYGPGPRTSDNVAALEVVTYDGERFWVGIGEESRLDEIIAAGGRKGEIYARLRELRDRYADDIRAGFAPVTELPRRVSGFNLDELLPERGFNVARALVGTESTCVTVLRSTLLLTPAMRQRTLVVVRYDDIVQAAERVTEIIERWRPIALEALDHELIESQQQQHMHVEDIEELPGGPEGAWLLVQFGADTGDESQRQADDFVRWLRKKQGIADDRIEIARSAQEGGISEDIWEIREGGLAGTAFAHGRDNWPGWEDSAVPPERIGEYLAALRAKLSEYGLRGAMYGHMGQGCVHSRIDFDLRSRSGISNYRAFLEDAADLVVSFGGSISGEHGDGQQRGELLEKQYGPRLVQAMREFKASWDPEWKMNPGKVVDAYPLDEDLRLGADYNPWRPSTKMSFPEERGDFAHAGLRCVGIGKCRNPEGSPTMCPSYQVTREEEHSTRGRARLLFEMLQGDVVTDGWQSKEVADALELCLACKGCTSDCPVKVDVPSYKAEFRKHHYRSLRRWRPRHAYAFGFIDQASRLATAVPELANLATRTPGLRTIAKLVAGIDRRRPLPRFAPMTLQQWFSERGGTANPHGRPVVLFPDTFNNHLHTDVGVACVEELEAAGWRVIVPRGHVCCGRPLYDYGFLDVAERYLHRVLAQLREYVRADIPVVGMEPSCLAVFKDELLRMLPHDDDARRLIANSYHFAEFFRAFDIEPPKSGGTALLWGHCHQRATGGVDADAELLQRMGLQVRNLEGGCCGLAGSWGFEDGKYEISMDCGEQALLPAVREADESAVVVANGFSCQTQIADADTGRTALHLAQVMRRARDGNGAAPGRPTPPNARRALRTGVTAAALLGVAGTVGVGLARAGAARL</sequence>
<dbReference type="Pfam" id="PF13183">
    <property type="entry name" value="Fer4_8"/>
    <property type="match status" value="1"/>
</dbReference>
<dbReference type="InterPro" id="IPR004113">
    <property type="entry name" value="FAD-bd_oxidored_4_C"/>
</dbReference>
<evidence type="ECO:0000259" key="9">
    <source>
        <dbReference type="PROSITE" id="PS51379"/>
    </source>
</evidence>
<dbReference type="Pfam" id="PF02913">
    <property type="entry name" value="FAD-oxidase_C"/>
    <property type="match status" value="1"/>
</dbReference>
<evidence type="ECO:0000256" key="6">
    <source>
        <dbReference type="ARBA" id="ARBA00023004"/>
    </source>
</evidence>
<dbReference type="InterPro" id="IPR006094">
    <property type="entry name" value="Oxid_FAD_bind_N"/>
</dbReference>
<dbReference type="InterPro" id="IPR016166">
    <property type="entry name" value="FAD-bd_PCMH"/>
</dbReference>
<dbReference type="InterPro" id="IPR016164">
    <property type="entry name" value="FAD-linked_Oxase-like_C"/>
</dbReference>
<dbReference type="PANTHER" id="PTHR11748">
    <property type="entry name" value="D-LACTATE DEHYDROGENASE"/>
    <property type="match status" value="1"/>
</dbReference>
<dbReference type="AlphaFoldDB" id="H5WW93"/>
<dbReference type="GO" id="GO:0051536">
    <property type="term" value="F:iron-sulfur cluster binding"/>
    <property type="evidence" value="ECO:0007669"/>
    <property type="project" value="UniProtKB-KW"/>
</dbReference>
<keyword evidence="3" id="KW-0479">Metal-binding</keyword>
<dbReference type="Pfam" id="PF01565">
    <property type="entry name" value="FAD_binding_4"/>
    <property type="match status" value="1"/>
</dbReference>
<feature type="compositionally biased region" description="Basic and acidic residues" evidence="8">
    <location>
        <begin position="8"/>
        <end position="17"/>
    </location>
</feature>
<reference evidence="11 12" key="1">
    <citation type="journal article" date="2012" name="Stand. Genomic Sci.">
        <title>Genome sequence of the ocean sediment bacterium Saccharomonospora marina type strain (XMU15(T)).</title>
        <authorList>
            <person name="Klenk H.P."/>
            <person name="Lu M."/>
            <person name="Lucas S."/>
            <person name="Lapidus A."/>
            <person name="Copeland A."/>
            <person name="Pitluck S."/>
            <person name="Goodwin L.A."/>
            <person name="Han C."/>
            <person name="Tapia R."/>
            <person name="Brambilla E.M."/>
            <person name="Potter G."/>
            <person name="Land M."/>
            <person name="Ivanova N."/>
            <person name="Rohde M."/>
            <person name="Goker M."/>
            <person name="Detter J.C."/>
            <person name="Li W.J."/>
            <person name="Kyrpides N.C."/>
            <person name="Woyke T."/>
        </authorList>
    </citation>
    <scope>NUCLEOTIDE SEQUENCE [LARGE SCALE GENOMIC DNA]</scope>
    <source>
        <strain evidence="11 12">XMU15</strain>
    </source>
</reference>
<proteinExistence type="predicted"/>
<keyword evidence="4" id="KW-0274">FAD</keyword>
<dbReference type="eggNOG" id="COG0247">
    <property type="taxonomic scope" value="Bacteria"/>
</dbReference>
<keyword evidence="6" id="KW-0408">Iron</keyword>
<keyword evidence="12" id="KW-1185">Reference proteome</keyword>
<evidence type="ECO:0000259" key="10">
    <source>
        <dbReference type="PROSITE" id="PS51387"/>
    </source>
</evidence>
<dbReference type="GO" id="GO:0008720">
    <property type="term" value="F:D-lactate dehydrogenase (NAD+) activity"/>
    <property type="evidence" value="ECO:0007669"/>
    <property type="project" value="TreeGrafter"/>
</dbReference>
<dbReference type="STRING" id="882083.SacmaDRAFT_1090"/>
<dbReference type="PROSITE" id="PS00198">
    <property type="entry name" value="4FE4S_FER_1"/>
    <property type="match status" value="1"/>
</dbReference>
<dbReference type="InterPro" id="IPR017900">
    <property type="entry name" value="4Fe4S_Fe_S_CS"/>
</dbReference>
<evidence type="ECO:0000256" key="1">
    <source>
        <dbReference type="ARBA" id="ARBA00001974"/>
    </source>
</evidence>
<dbReference type="PANTHER" id="PTHR11748:SF119">
    <property type="entry name" value="D-2-HYDROXYGLUTARATE DEHYDROGENASE"/>
    <property type="match status" value="1"/>
</dbReference>
<dbReference type="GO" id="GO:0046872">
    <property type="term" value="F:metal ion binding"/>
    <property type="evidence" value="ECO:0007669"/>
    <property type="project" value="UniProtKB-KW"/>
</dbReference>
<dbReference type="SUPFAM" id="SSF46548">
    <property type="entry name" value="alpha-helical ferredoxin"/>
    <property type="match status" value="1"/>
</dbReference>
<dbReference type="EMBL" id="CM001439">
    <property type="protein sequence ID" value="EHR49375.1"/>
    <property type="molecule type" value="Genomic_DNA"/>
</dbReference>
<dbReference type="GO" id="GO:0004458">
    <property type="term" value="F:D-lactate dehydrogenase (cytochrome) activity"/>
    <property type="evidence" value="ECO:0007669"/>
    <property type="project" value="TreeGrafter"/>
</dbReference>
<keyword evidence="2" id="KW-0285">Flavoprotein</keyword>
<dbReference type="SUPFAM" id="SSF56176">
    <property type="entry name" value="FAD-binding/transporter-associated domain-like"/>
    <property type="match status" value="1"/>
</dbReference>
<gene>
    <name evidence="11" type="ORF">SacmaDRAFT_1090</name>
</gene>
<evidence type="ECO:0000313" key="11">
    <source>
        <dbReference type="EMBL" id="EHR49375.1"/>
    </source>
</evidence>
<dbReference type="PROSITE" id="PS51387">
    <property type="entry name" value="FAD_PCMH"/>
    <property type="match status" value="1"/>
</dbReference>
<accession>H5WW93</accession>
<feature type="domain" description="4Fe-4S ferredoxin-type" evidence="9">
    <location>
        <begin position="649"/>
        <end position="681"/>
    </location>
</feature>
<name>H5WW93_9PSEU</name>
<comment type="cofactor">
    <cofactor evidence="1">
        <name>FAD</name>
        <dbReference type="ChEBI" id="CHEBI:57692"/>
    </cofactor>
</comment>
<dbReference type="GO" id="GO:1903457">
    <property type="term" value="P:lactate catabolic process"/>
    <property type="evidence" value="ECO:0007669"/>
    <property type="project" value="TreeGrafter"/>
</dbReference>
<organism evidence="11 12">
    <name type="scientific">Saccharomonospora marina XMU15</name>
    <dbReference type="NCBI Taxonomy" id="882083"/>
    <lineage>
        <taxon>Bacteria</taxon>
        <taxon>Bacillati</taxon>
        <taxon>Actinomycetota</taxon>
        <taxon>Actinomycetes</taxon>
        <taxon>Pseudonocardiales</taxon>
        <taxon>Pseudonocardiaceae</taxon>
        <taxon>Saccharomonospora</taxon>
    </lineage>
</organism>
<dbReference type="InterPro" id="IPR016171">
    <property type="entry name" value="Vanillyl_alc_oxidase_C-sub2"/>
</dbReference>
<dbReference type="InterPro" id="IPR016169">
    <property type="entry name" value="FAD-bd_PCMH_sub2"/>
</dbReference>
<evidence type="ECO:0000313" key="12">
    <source>
        <dbReference type="Proteomes" id="UP000004926"/>
    </source>
</evidence>
<dbReference type="HOGENOM" id="CLU_010756_0_0_11"/>
<evidence type="ECO:0000256" key="8">
    <source>
        <dbReference type="SAM" id="MobiDB-lite"/>
    </source>
</evidence>
<dbReference type="InterPro" id="IPR017896">
    <property type="entry name" value="4Fe4S_Fe-S-bd"/>
</dbReference>
<dbReference type="Gene3D" id="3.30.70.2740">
    <property type="match status" value="1"/>
</dbReference>
<keyword evidence="5" id="KW-0560">Oxidoreductase</keyword>
<feature type="domain" description="FAD-binding PCMH-type" evidence="10">
    <location>
        <begin position="64"/>
        <end position="301"/>
    </location>
</feature>
<dbReference type="Gene3D" id="3.30.465.10">
    <property type="match status" value="1"/>
</dbReference>
<evidence type="ECO:0000256" key="2">
    <source>
        <dbReference type="ARBA" id="ARBA00022630"/>
    </source>
</evidence>
<dbReference type="Proteomes" id="UP000004926">
    <property type="component" value="Chromosome"/>
</dbReference>
<dbReference type="GO" id="GO:0071949">
    <property type="term" value="F:FAD binding"/>
    <property type="evidence" value="ECO:0007669"/>
    <property type="project" value="InterPro"/>
</dbReference>
<evidence type="ECO:0000256" key="5">
    <source>
        <dbReference type="ARBA" id="ARBA00023002"/>
    </source>
</evidence>
<dbReference type="SUPFAM" id="SSF55103">
    <property type="entry name" value="FAD-linked oxidases, C-terminal domain"/>
    <property type="match status" value="1"/>
</dbReference>
<evidence type="ECO:0000256" key="7">
    <source>
        <dbReference type="ARBA" id="ARBA00023014"/>
    </source>
</evidence>
<keyword evidence="7" id="KW-0411">Iron-sulfur</keyword>
<dbReference type="PROSITE" id="PS51379">
    <property type="entry name" value="4FE4S_FER_2"/>
    <property type="match status" value="1"/>
</dbReference>
<feature type="region of interest" description="Disordered" evidence="8">
    <location>
        <begin position="1"/>
        <end position="29"/>
    </location>
</feature>
<dbReference type="Gene3D" id="1.10.45.10">
    <property type="entry name" value="Vanillyl-alcohol Oxidase, Chain A, domain 4"/>
    <property type="match status" value="1"/>
</dbReference>
<protein>
    <submittedName>
        <fullName evidence="11">FAD/FMN-dependent dehydrogenase</fullName>
    </submittedName>
</protein>
<dbReference type="InterPro" id="IPR036318">
    <property type="entry name" value="FAD-bd_PCMH-like_sf"/>
</dbReference>
<dbReference type="OrthoDB" id="9770306at2"/>